<feature type="binding site" evidence="8">
    <location>
        <begin position="192"/>
        <end position="194"/>
    </location>
    <ligand>
        <name>FMN</name>
        <dbReference type="ChEBI" id="CHEBI:58210"/>
    </ligand>
</feature>
<dbReference type="InterPro" id="IPR001269">
    <property type="entry name" value="DUS_fam"/>
</dbReference>
<feature type="active site" description="Proton donor" evidence="7">
    <location>
        <position position="106"/>
    </location>
</feature>
<dbReference type="AlphaFoldDB" id="A0A8S1GRZ4"/>
<keyword evidence="3 6" id="KW-0288">FMN</keyword>
<dbReference type="InterPro" id="IPR013785">
    <property type="entry name" value="Aldolase_TIM"/>
</dbReference>
<dbReference type="Gene3D" id="3.20.20.70">
    <property type="entry name" value="Aldolase class I"/>
    <property type="match status" value="1"/>
</dbReference>
<evidence type="ECO:0000256" key="4">
    <source>
        <dbReference type="ARBA" id="ARBA00022694"/>
    </source>
</evidence>
<evidence type="ECO:0000313" key="10">
    <source>
        <dbReference type="EMBL" id="CAD6185664.1"/>
    </source>
</evidence>
<dbReference type="Proteomes" id="UP000835052">
    <property type="component" value="Unassembled WGS sequence"/>
</dbReference>
<comment type="cofactor">
    <cofactor evidence="1 6 8">
        <name>FMN</name>
        <dbReference type="ChEBI" id="CHEBI:58210"/>
    </cofactor>
</comment>
<dbReference type="GO" id="GO:0050660">
    <property type="term" value="F:flavin adenine dinucleotide binding"/>
    <property type="evidence" value="ECO:0007669"/>
    <property type="project" value="InterPro"/>
</dbReference>
<evidence type="ECO:0000259" key="9">
    <source>
        <dbReference type="Pfam" id="PF01207"/>
    </source>
</evidence>
<feature type="binding site" evidence="8">
    <location>
        <begin position="23"/>
        <end position="25"/>
    </location>
    <ligand>
        <name>FMN</name>
        <dbReference type="ChEBI" id="CHEBI:58210"/>
    </ligand>
</feature>
<evidence type="ECO:0000256" key="5">
    <source>
        <dbReference type="ARBA" id="ARBA00023002"/>
    </source>
</evidence>
<dbReference type="PIRSF" id="PIRSF006621">
    <property type="entry name" value="Dus"/>
    <property type="match status" value="1"/>
</dbReference>
<keyword evidence="2 6" id="KW-0285">Flavoprotein</keyword>
<dbReference type="OrthoDB" id="9977870at2759"/>
<organism evidence="10 11">
    <name type="scientific">Caenorhabditis auriculariae</name>
    <dbReference type="NCBI Taxonomy" id="2777116"/>
    <lineage>
        <taxon>Eukaryota</taxon>
        <taxon>Metazoa</taxon>
        <taxon>Ecdysozoa</taxon>
        <taxon>Nematoda</taxon>
        <taxon>Chromadorea</taxon>
        <taxon>Rhabditida</taxon>
        <taxon>Rhabditina</taxon>
        <taxon>Rhabditomorpha</taxon>
        <taxon>Rhabditoidea</taxon>
        <taxon>Rhabditidae</taxon>
        <taxon>Peloderinae</taxon>
        <taxon>Caenorhabditis</taxon>
    </lineage>
</organism>
<protein>
    <recommendedName>
        <fullName evidence="6">tRNA-dihydrouridine synthase</fullName>
        <ecNumber evidence="6">1.3.1.-</ecNumber>
    </recommendedName>
</protein>
<feature type="domain" description="DUS-like FMN-binding" evidence="9">
    <location>
        <begin position="21"/>
        <end position="167"/>
    </location>
</feature>
<comment type="caution">
    <text evidence="10">The sequence shown here is derived from an EMBL/GenBank/DDBJ whole genome shotgun (WGS) entry which is preliminary data.</text>
</comment>
<name>A0A8S1GRZ4_9PELO</name>
<dbReference type="Pfam" id="PF01207">
    <property type="entry name" value="Dus"/>
    <property type="match status" value="2"/>
</dbReference>
<keyword evidence="8" id="KW-0547">Nucleotide-binding</keyword>
<sequence>MRLNDCDGERPSPTSRPKFYLAPMVRYSKLAFRQLVRLYDVDVCYTPMIYAKNFLESAKCRSSEFSTCDGSQLVFCYFATDDPFVLAAAAEMVSVCASGVDLNCGCPKHDVRSKGFGSALLSKPELLADMVRQTRQRVPNPDFSVSLKIRINYPIERTVDLCRQAEHAERNRSIEKLLRIINDAVNVPIIANGGITTRQEAIDLAKETGVSGIMAANGLLTNPALFSGHETTPQDCVENFMRLSLEHGLDWLLYHQHLQYMLRPVMTPSQRRVFNELNGRLAVDHFIRTTLLPPDDVNSYFEQLVSVF</sequence>
<evidence type="ECO:0000256" key="6">
    <source>
        <dbReference type="PIRNR" id="PIRNR006621"/>
    </source>
</evidence>
<comment type="function">
    <text evidence="6">Catalyzes the synthesis of dihydrouridine, a modified base found in the D-loop of most tRNAs.</text>
</comment>
<dbReference type="PANTHER" id="PTHR11082:SF31">
    <property type="entry name" value="TRNA-DIHYDROURIDINE(20A_20B) SYNTHASE [NAD(P)+]-LIKE"/>
    <property type="match status" value="1"/>
</dbReference>
<keyword evidence="5 6" id="KW-0560">Oxidoreductase</keyword>
<dbReference type="InterPro" id="IPR035587">
    <property type="entry name" value="DUS-like_FMN-bd"/>
</dbReference>
<evidence type="ECO:0000256" key="1">
    <source>
        <dbReference type="ARBA" id="ARBA00001917"/>
    </source>
</evidence>
<dbReference type="PROSITE" id="PS01136">
    <property type="entry name" value="UPF0034"/>
    <property type="match status" value="1"/>
</dbReference>
<dbReference type="SUPFAM" id="SSF51395">
    <property type="entry name" value="FMN-linked oxidoreductases"/>
    <property type="match status" value="1"/>
</dbReference>
<dbReference type="CDD" id="cd02801">
    <property type="entry name" value="DUS_like_FMN"/>
    <property type="match status" value="1"/>
</dbReference>
<evidence type="ECO:0000256" key="7">
    <source>
        <dbReference type="PIRSR" id="PIRSR006621-1"/>
    </source>
</evidence>
<proteinExistence type="inferred from homology"/>
<evidence type="ECO:0000256" key="2">
    <source>
        <dbReference type="ARBA" id="ARBA00022630"/>
    </source>
</evidence>
<dbReference type="EC" id="1.3.1.-" evidence="6"/>
<dbReference type="GO" id="GO:0017150">
    <property type="term" value="F:tRNA dihydrouridine synthase activity"/>
    <property type="evidence" value="ECO:0007669"/>
    <property type="project" value="InterPro"/>
</dbReference>
<evidence type="ECO:0000256" key="3">
    <source>
        <dbReference type="ARBA" id="ARBA00022643"/>
    </source>
</evidence>
<evidence type="ECO:0000256" key="8">
    <source>
        <dbReference type="PIRSR" id="PIRSR006621-2"/>
    </source>
</evidence>
<feature type="domain" description="DUS-like FMN-binding" evidence="9">
    <location>
        <begin position="181"/>
        <end position="263"/>
    </location>
</feature>
<keyword evidence="4 6" id="KW-0819">tRNA processing</keyword>
<keyword evidence="11" id="KW-1185">Reference proteome</keyword>
<dbReference type="InterPro" id="IPR018517">
    <property type="entry name" value="tRNA_hU_synthase_CS"/>
</dbReference>
<dbReference type="EMBL" id="CAJGYM010000003">
    <property type="protein sequence ID" value="CAD6185664.1"/>
    <property type="molecule type" value="Genomic_DNA"/>
</dbReference>
<gene>
    <name evidence="10" type="ORF">CAUJ_LOCUS1583</name>
</gene>
<dbReference type="PANTHER" id="PTHR11082">
    <property type="entry name" value="TRNA-DIHYDROURIDINE SYNTHASE"/>
    <property type="match status" value="1"/>
</dbReference>
<reference evidence="10" key="1">
    <citation type="submission" date="2020-10" db="EMBL/GenBank/DDBJ databases">
        <authorList>
            <person name="Kikuchi T."/>
        </authorList>
    </citation>
    <scope>NUCLEOTIDE SEQUENCE</scope>
    <source>
        <strain evidence="10">NKZ352</strain>
    </source>
</reference>
<comment type="similarity">
    <text evidence="6">Belongs to the dus family.</text>
</comment>
<accession>A0A8S1GRZ4</accession>
<evidence type="ECO:0000313" key="11">
    <source>
        <dbReference type="Proteomes" id="UP000835052"/>
    </source>
</evidence>